<feature type="domain" description="Tyr recombinase" evidence="2">
    <location>
        <begin position="1"/>
        <end position="169"/>
    </location>
</feature>
<dbReference type="Pfam" id="PF00589">
    <property type="entry name" value="Phage_integrase"/>
    <property type="match status" value="1"/>
</dbReference>
<dbReference type="InterPro" id="IPR013762">
    <property type="entry name" value="Integrase-like_cat_sf"/>
</dbReference>
<keyword evidence="1" id="KW-0233">DNA recombination</keyword>
<evidence type="ECO:0000259" key="2">
    <source>
        <dbReference type="PROSITE" id="PS51898"/>
    </source>
</evidence>
<dbReference type="SUPFAM" id="SSF56349">
    <property type="entry name" value="DNA breaking-rejoining enzymes"/>
    <property type="match status" value="1"/>
</dbReference>
<gene>
    <name evidence="3" type="ORF">MEDL_13384</name>
</gene>
<dbReference type="Gene3D" id="1.10.443.10">
    <property type="entry name" value="Intergrase catalytic core"/>
    <property type="match status" value="1"/>
</dbReference>
<dbReference type="PANTHER" id="PTHR35617:SF3">
    <property type="entry name" value="CORE-BINDING (CB) DOMAIN-CONTAINING PROTEIN"/>
    <property type="match status" value="1"/>
</dbReference>
<sequence length="170" mass="19205">MILSLLTAQRTQTLHLMDINDCTVNNDELIIKVTKLIKTSKQGSHLSGIHLPAYIKDKSVCVVDTFNEYIKRTQSLSRQYTKLFIMTMKPHKPVSKNTISRWIKLTMKLAGLDINLFKPHSVRSAATSSAKKAGISIDVIMKSAGWKKESTLRKFYDKPIVNNNKNKGLS</sequence>
<accession>A0A8S3QPV6</accession>
<evidence type="ECO:0000313" key="4">
    <source>
        <dbReference type="Proteomes" id="UP000683360"/>
    </source>
</evidence>
<dbReference type="GO" id="GO:0006310">
    <property type="term" value="P:DNA recombination"/>
    <property type="evidence" value="ECO:0007669"/>
    <property type="project" value="UniProtKB-KW"/>
</dbReference>
<dbReference type="OrthoDB" id="6151964at2759"/>
<comment type="caution">
    <text evidence="3">The sequence shown here is derived from an EMBL/GenBank/DDBJ whole genome shotgun (WGS) entry which is preliminary data.</text>
</comment>
<evidence type="ECO:0000313" key="3">
    <source>
        <dbReference type="EMBL" id="CAG2198647.1"/>
    </source>
</evidence>
<protein>
    <recommendedName>
        <fullName evidence="2">Tyr recombinase domain-containing protein</fullName>
    </recommendedName>
</protein>
<dbReference type="GO" id="GO:0015074">
    <property type="term" value="P:DNA integration"/>
    <property type="evidence" value="ECO:0007669"/>
    <property type="project" value="InterPro"/>
</dbReference>
<dbReference type="InterPro" id="IPR011010">
    <property type="entry name" value="DNA_brk_join_enz"/>
</dbReference>
<dbReference type="GO" id="GO:0003677">
    <property type="term" value="F:DNA binding"/>
    <property type="evidence" value="ECO:0007669"/>
    <property type="project" value="InterPro"/>
</dbReference>
<dbReference type="PANTHER" id="PTHR35617">
    <property type="entry name" value="PHAGE_INTEGRASE DOMAIN-CONTAINING PROTEIN"/>
    <property type="match status" value="1"/>
</dbReference>
<organism evidence="3 4">
    <name type="scientific">Mytilus edulis</name>
    <name type="common">Blue mussel</name>
    <dbReference type="NCBI Taxonomy" id="6550"/>
    <lineage>
        <taxon>Eukaryota</taxon>
        <taxon>Metazoa</taxon>
        <taxon>Spiralia</taxon>
        <taxon>Lophotrochozoa</taxon>
        <taxon>Mollusca</taxon>
        <taxon>Bivalvia</taxon>
        <taxon>Autobranchia</taxon>
        <taxon>Pteriomorphia</taxon>
        <taxon>Mytilida</taxon>
        <taxon>Mytiloidea</taxon>
        <taxon>Mytilidae</taxon>
        <taxon>Mytilinae</taxon>
        <taxon>Mytilus</taxon>
    </lineage>
</organism>
<proteinExistence type="predicted"/>
<reference evidence="3" key="1">
    <citation type="submission" date="2021-03" db="EMBL/GenBank/DDBJ databases">
        <authorList>
            <person name="Bekaert M."/>
        </authorList>
    </citation>
    <scope>NUCLEOTIDE SEQUENCE</scope>
</reference>
<name>A0A8S3QPV6_MYTED</name>
<dbReference type="PROSITE" id="PS51898">
    <property type="entry name" value="TYR_RECOMBINASE"/>
    <property type="match status" value="1"/>
</dbReference>
<dbReference type="AlphaFoldDB" id="A0A8S3QPV6"/>
<dbReference type="EMBL" id="CAJPWZ010000692">
    <property type="protein sequence ID" value="CAG2198647.1"/>
    <property type="molecule type" value="Genomic_DNA"/>
</dbReference>
<keyword evidence="4" id="KW-1185">Reference proteome</keyword>
<evidence type="ECO:0000256" key="1">
    <source>
        <dbReference type="ARBA" id="ARBA00023172"/>
    </source>
</evidence>
<dbReference type="InterPro" id="IPR002104">
    <property type="entry name" value="Integrase_catalytic"/>
</dbReference>
<dbReference type="Proteomes" id="UP000683360">
    <property type="component" value="Unassembled WGS sequence"/>
</dbReference>